<feature type="domain" description="Pyrrolo-quinoline quinone repeat" evidence="9">
    <location>
        <begin position="51"/>
        <end position="364"/>
    </location>
</feature>
<evidence type="ECO:0000256" key="8">
    <source>
        <dbReference type="SAM" id="SignalP"/>
    </source>
</evidence>
<dbReference type="NCBIfam" id="TIGR03075">
    <property type="entry name" value="PQQ_enz_alc_DH"/>
    <property type="match status" value="1"/>
</dbReference>
<dbReference type="EMBL" id="FMVT01000001">
    <property type="protein sequence ID" value="SCX97710.1"/>
    <property type="molecule type" value="Genomic_DNA"/>
</dbReference>
<accession>A0A1G5C5W6</accession>
<keyword evidence="3 6" id="KW-0634">PQQ</keyword>
<evidence type="ECO:0000256" key="1">
    <source>
        <dbReference type="ARBA" id="ARBA00008156"/>
    </source>
</evidence>
<evidence type="ECO:0000313" key="11">
    <source>
        <dbReference type="Proteomes" id="UP000199502"/>
    </source>
</evidence>
<proteinExistence type="inferred from homology"/>
<organism evidence="10 11">
    <name type="scientific">Paracoccus tibetensis</name>
    <dbReference type="NCBI Taxonomy" id="336292"/>
    <lineage>
        <taxon>Bacteria</taxon>
        <taxon>Pseudomonadati</taxon>
        <taxon>Pseudomonadota</taxon>
        <taxon>Alphaproteobacteria</taxon>
        <taxon>Rhodobacterales</taxon>
        <taxon>Paracoccaceae</taxon>
        <taxon>Paracoccus</taxon>
    </lineage>
</organism>
<evidence type="ECO:0000256" key="2">
    <source>
        <dbReference type="ARBA" id="ARBA00022723"/>
    </source>
</evidence>
<evidence type="ECO:0000256" key="6">
    <source>
        <dbReference type="PIRSR" id="PIRSR617512-2"/>
    </source>
</evidence>
<dbReference type="InterPro" id="IPR018391">
    <property type="entry name" value="PQQ_b-propeller_rpt"/>
</dbReference>
<dbReference type="PANTHER" id="PTHR32303">
    <property type="entry name" value="QUINOPROTEIN ALCOHOL DEHYDROGENASE (CYTOCHROME C)"/>
    <property type="match status" value="1"/>
</dbReference>
<keyword evidence="7" id="KW-0106">Calcium</keyword>
<protein>
    <submittedName>
        <fullName evidence="10">Alcohol dehydrogenase (Cytochrome c)</fullName>
    </submittedName>
</protein>
<dbReference type="Proteomes" id="UP000199502">
    <property type="component" value="Unassembled WGS sequence"/>
</dbReference>
<evidence type="ECO:0000313" key="10">
    <source>
        <dbReference type="EMBL" id="SCX97710.1"/>
    </source>
</evidence>
<dbReference type="GO" id="GO:0016614">
    <property type="term" value="F:oxidoreductase activity, acting on CH-OH group of donors"/>
    <property type="evidence" value="ECO:0007669"/>
    <property type="project" value="InterPro"/>
</dbReference>
<feature type="binding site" evidence="7">
    <location>
        <position position="281"/>
    </location>
    <ligand>
        <name>Ca(2+)</name>
        <dbReference type="ChEBI" id="CHEBI:29108"/>
    </ligand>
</feature>
<evidence type="ECO:0000256" key="4">
    <source>
        <dbReference type="ARBA" id="ARBA00023002"/>
    </source>
</evidence>
<evidence type="ECO:0000259" key="9">
    <source>
        <dbReference type="Pfam" id="PF01011"/>
    </source>
</evidence>
<comment type="cofactor">
    <cofactor evidence="6">
        <name>pyrroloquinoline quinone</name>
        <dbReference type="ChEBI" id="CHEBI:58442"/>
    </cofactor>
    <text evidence="6">Binds 1 PQQ group per subunit.</text>
</comment>
<dbReference type="RefSeq" id="WP_217630625.1">
    <property type="nucleotide sequence ID" value="NZ_FMVT01000001.1"/>
</dbReference>
<evidence type="ECO:0000256" key="3">
    <source>
        <dbReference type="ARBA" id="ARBA00022891"/>
    </source>
</evidence>
<dbReference type="STRING" id="336292.SAMN05660710_00419"/>
<feature type="active site" description="Proton acceptor" evidence="5">
    <location>
        <position position="323"/>
    </location>
</feature>
<feature type="chain" id="PRO_5011545388" evidence="8">
    <location>
        <begin position="31"/>
        <end position="590"/>
    </location>
</feature>
<keyword evidence="2 7" id="KW-0479">Metal-binding</keyword>
<dbReference type="GO" id="GO:0005509">
    <property type="term" value="F:calcium ion binding"/>
    <property type="evidence" value="ECO:0007669"/>
    <property type="project" value="InterPro"/>
</dbReference>
<dbReference type="InterPro" id="IPR002372">
    <property type="entry name" value="PQQ_rpt_dom"/>
</dbReference>
<name>A0A1G5C5W6_9RHOB</name>
<dbReference type="InterPro" id="IPR011047">
    <property type="entry name" value="Quinoprotein_ADH-like_sf"/>
</dbReference>
<feature type="binding site" evidence="6">
    <location>
        <position position="197"/>
    </location>
    <ligand>
        <name>pyrroloquinoline quinone</name>
        <dbReference type="ChEBI" id="CHEBI:58442"/>
    </ligand>
</feature>
<evidence type="ECO:0000256" key="7">
    <source>
        <dbReference type="PIRSR" id="PIRSR617512-3"/>
    </source>
</evidence>
<comment type="cofactor">
    <cofactor evidence="7">
        <name>Ca(2+)</name>
        <dbReference type="ChEBI" id="CHEBI:29108"/>
    </cofactor>
    <text evidence="7">Binds 1 Ca(2+) ion per subunit.</text>
</comment>
<dbReference type="InterPro" id="IPR017512">
    <property type="entry name" value="PQQ_MeOH/EtOH_DH"/>
</dbReference>
<feature type="binding site" evidence="7">
    <location>
        <position position="215"/>
    </location>
    <ligand>
        <name>Ca(2+)</name>
        <dbReference type="ChEBI" id="CHEBI:29108"/>
    </ligand>
</feature>
<keyword evidence="11" id="KW-1185">Reference proteome</keyword>
<dbReference type="Gene3D" id="2.140.10.10">
    <property type="entry name" value="Quinoprotein alcohol dehydrogenase-like superfamily"/>
    <property type="match status" value="1"/>
</dbReference>
<feature type="binding site" evidence="7">
    <location>
        <position position="323"/>
    </location>
    <ligand>
        <name>Ca(2+)</name>
        <dbReference type="ChEBI" id="CHEBI:29108"/>
    </ligand>
</feature>
<comment type="similarity">
    <text evidence="1">Belongs to the bacterial PQQ dehydrogenase family.</text>
</comment>
<dbReference type="AlphaFoldDB" id="A0A1G5C5W6"/>
<evidence type="ECO:0000256" key="5">
    <source>
        <dbReference type="PIRSR" id="PIRSR617512-1"/>
    </source>
</evidence>
<dbReference type="PANTHER" id="PTHR32303:SF20">
    <property type="entry name" value="QUINOPROTEIN ETHANOL DEHYDROGENASE"/>
    <property type="match status" value="1"/>
</dbReference>
<keyword evidence="4" id="KW-0560">Oxidoreductase</keyword>
<reference evidence="10 11" key="1">
    <citation type="submission" date="2016-10" db="EMBL/GenBank/DDBJ databases">
        <authorList>
            <person name="de Groot N.N."/>
        </authorList>
    </citation>
    <scope>NUCLEOTIDE SEQUENCE [LARGE SCALE GENOMIC DNA]</scope>
    <source>
        <strain evidence="10 11">CGMCC 1.8925</strain>
    </source>
</reference>
<dbReference type="SMART" id="SM00564">
    <property type="entry name" value="PQQ"/>
    <property type="match status" value="6"/>
</dbReference>
<gene>
    <name evidence="10" type="ORF">SAMN05660710_00419</name>
</gene>
<sequence>MSKGYVNGRLAAWLASASVAAMVLGQPALAEIADYSEVTPERLAQPEDANWLQTRRTYDGQGHSPLTQITKENVGQLTEVFSHATGPYNTLAEFSALPARGAHQAPTIINDGVMFMTVYDGQVIALDAVTGEEYWRFNRELPQGLVPVHPTNRGVALWGDKLYVTTLDAHLIALDAKTGEQVWDQTLENWENGYYSTLAPLVADGVVMAGTSGGEFGIRGFVQGFDAETGESLWKTYTIPAPGEPGSESWPGETWKTGGGPIWITGNYDVEEKLAYWGVGNAAPWIGALRPGDNLYTTSTIGIDPASGEIRTHFQYHWNDSWDWDEVVPPTLIDLPGENGETEKLAVRFARNGWIYKLDREGGELKFIEGKPYVYQNVFKSLDPVTGRPEYNEEAVAKLGERVEFCPSAWGGRDWPAESYDPATHTVFISVNENHCGAMEAAEVEYEPGVLYLGSGLEMTPTEAARDHIGALQAWDVRTMEKKWQVNFKSPNWGPVLSTAGGLVFVGGTTDSMFRAFDAETGDELWSVTLDGGIIAPPVSYEVDGRQYISVTTGWGVDGDRFQGFINAAFGDEGDVPQGGTIHVFALPQT</sequence>
<feature type="domain" description="Pyrrolo-quinoline quinone repeat" evidence="9">
    <location>
        <begin position="470"/>
        <end position="549"/>
    </location>
</feature>
<keyword evidence="8" id="KW-0732">Signal</keyword>
<feature type="signal peptide" evidence="8">
    <location>
        <begin position="1"/>
        <end position="30"/>
    </location>
</feature>
<dbReference type="Pfam" id="PF01011">
    <property type="entry name" value="PQQ"/>
    <property type="match status" value="2"/>
</dbReference>
<dbReference type="GO" id="GO:0016020">
    <property type="term" value="C:membrane"/>
    <property type="evidence" value="ECO:0007669"/>
    <property type="project" value="InterPro"/>
</dbReference>
<dbReference type="SUPFAM" id="SSF50998">
    <property type="entry name" value="Quinoprotein alcohol dehydrogenase-like"/>
    <property type="match status" value="1"/>
</dbReference>
<feature type="binding site" evidence="6">
    <location>
        <position position="153"/>
    </location>
    <ligand>
        <name>pyrroloquinoline quinone</name>
        <dbReference type="ChEBI" id="CHEBI:58442"/>
    </ligand>
</feature>